<evidence type="ECO:0000313" key="1">
    <source>
        <dbReference type="EMBL" id="MCP8937243.1"/>
    </source>
</evidence>
<keyword evidence="2" id="KW-1185">Reference proteome</keyword>
<comment type="caution">
    <text evidence="1">The sequence shown here is derived from an EMBL/GenBank/DDBJ whole genome shotgun (WGS) entry which is preliminary data.</text>
</comment>
<dbReference type="EMBL" id="JANCLU010000001">
    <property type="protein sequence ID" value="MCP8937243.1"/>
    <property type="molecule type" value="Genomic_DNA"/>
</dbReference>
<name>A0ABT1L8A2_9HYPH</name>
<evidence type="ECO:0000313" key="2">
    <source>
        <dbReference type="Proteomes" id="UP001205890"/>
    </source>
</evidence>
<sequence length="110" mass="11387">MSDARATISRTRLADGGAMLSGLALRLRGAAGRLLAGALAADAFLVLRGATSVAVLIRRDDAYTLVARCAALAELDGRLFRNSDEALTATASATGLLGSEPLSLQPVWFN</sequence>
<accession>A0ABT1L8A2</accession>
<protein>
    <submittedName>
        <fullName evidence="1">Uncharacterized protein</fullName>
    </submittedName>
</protein>
<organism evidence="1 2">
    <name type="scientific">Alsobacter ponti</name>
    <dbReference type="NCBI Taxonomy" id="2962936"/>
    <lineage>
        <taxon>Bacteria</taxon>
        <taxon>Pseudomonadati</taxon>
        <taxon>Pseudomonadota</taxon>
        <taxon>Alphaproteobacteria</taxon>
        <taxon>Hyphomicrobiales</taxon>
        <taxon>Alsobacteraceae</taxon>
        <taxon>Alsobacter</taxon>
    </lineage>
</organism>
<proteinExistence type="predicted"/>
<dbReference type="Proteomes" id="UP001205890">
    <property type="component" value="Unassembled WGS sequence"/>
</dbReference>
<gene>
    <name evidence="1" type="ORF">NK718_01840</name>
</gene>
<dbReference type="RefSeq" id="WP_254737985.1">
    <property type="nucleotide sequence ID" value="NZ_JANCLU010000001.1"/>
</dbReference>
<reference evidence="1 2" key="1">
    <citation type="submission" date="2022-07" db="EMBL/GenBank/DDBJ databases">
        <authorList>
            <person name="Li W.-J."/>
            <person name="Deng Q.-Q."/>
        </authorList>
    </citation>
    <scope>NUCLEOTIDE SEQUENCE [LARGE SCALE GENOMIC DNA]</scope>
    <source>
        <strain evidence="1 2">SYSU M60028</strain>
    </source>
</reference>